<comment type="caution">
    <text evidence="2">The sequence shown here is derived from an EMBL/GenBank/DDBJ whole genome shotgun (WGS) entry which is preliminary data.</text>
</comment>
<dbReference type="PANTHER" id="PTHR37292">
    <property type="entry name" value="VNG6097C"/>
    <property type="match status" value="1"/>
</dbReference>
<feature type="domain" description="GmrSD restriction endonucleases N-terminal" evidence="1">
    <location>
        <begin position="16"/>
        <end position="240"/>
    </location>
</feature>
<dbReference type="Proteomes" id="UP000186777">
    <property type="component" value="Unassembled WGS sequence"/>
</dbReference>
<name>A0A1Q6R8F1_9FIRM</name>
<dbReference type="RefSeq" id="WP_303679494.1">
    <property type="nucleotide sequence ID" value="NZ_MNTG01000013.1"/>
</dbReference>
<protein>
    <recommendedName>
        <fullName evidence="1">GmrSD restriction endonucleases N-terminal domain-containing protein</fullName>
    </recommendedName>
</protein>
<dbReference type="STRING" id="626940.BHW43_03240"/>
<proteinExistence type="predicted"/>
<dbReference type="Pfam" id="PF03235">
    <property type="entry name" value="GmrSD_N"/>
    <property type="match status" value="1"/>
</dbReference>
<dbReference type="PANTHER" id="PTHR37292:SF2">
    <property type="entry name" value="DUF262 DOMAIN-CONTAINING PROTEIN"/>
    <property type="match status" value="1"/>
</dbReference>
<sequence length="597" mass="68725">MTILYEELFKNIPSKVGDLVRDVKSGRIGLPDLQRPFVWQDSKVRELFDSMLRGYPIGYIMLWESPTNYESKKNSIGSNDKTYVEAKELVIDGQQRLTALVASMYGVKIVDKNFAEHEIRISFNPLTREFAVFTSALEKAPEWISKVSDVFLAKENNTISTLRRRYIRELNESREKKDMDRLTDAEEDLIENNINALLNLTDYSLPTLEISYDAPEEDVADIFVRVNSGGQSLNENNFIQTLISVYENSTNDCINQFCKESRIPRDGTSYNNILAVEPSHLIRMAVGLGFRRARLRYAYMLLRGKDLDTGKYSSEERQKNLDTFKAALEKVMNLNNWHSFLNIIGEAGYINKNQISAKNAVIFSYILYLIARYDFNVTAMQLKNIISKWFFMGTVTSFYTDSTESTVEKQFADLRSIKNAEELITYLEETISARFSDDYFNITLPNELNSASANSPAWNAYIASQIVLNTPMLFSTSQLAKYFVPGASGSKNAIDKHHIFPKHYLTQLGYTTDRDRNQIANYTYLDYATNIDISDNAPEFYVAKYRNKLGEDDYKKSCAEHALPINFAELDYMEFLRQRRILMAKVIKQAYLKLCQQ</sequence>
<reference evidence="2 3" key="1">
    <citation type="journal article" date="2016" name="Nat. Biotechnol.">
        <title>Measurement of bacterial replication rates in microbial communities.</title>
        <authorList>
            <person name="Brown C.T."/>
            <person name="Olm M.R."/>
            <person name="Thomas B.C."/>
            <person name="Banfield J.F."/>
        </authorList>
    </citation>
    <scope>NUCLEOTIDE SEQUENCE [LARGE SCALE GENOMIC DNA]</scope>
    <source>
        <strain evidence="2">46_33</strain>
    </source>
</reference>
<evidence type="ECO:0000259" key="1">
    <source>
        <dbReference type="Pfam" id="PF03235"/>
    </source>
</evidence>
<accession>A0A1Q6R8F1</accession>
<evidence type="ECO:0000313" key="3">
    <source>
        <dbReference type="Proteomes" id="UP000186777"/>
    </source>
</evidence>
<gene>
    <name evidence="2" type="ORF">BHW43_03240</name>
</gene>
<dbReference type="EMBL" id="MNTG01000013">
    <property type="protein sequence ID" value="OLA38616.1"/>
    <property type="molecule type" value="Genomic_DNA"/>
</dbReference>
<dbReference type="InterPro" id="IPR004919">
    <property type="entry name" value="GmrSD_N"/>
</dbReference>
<evidence type="ECO:0000313" key="2">
    <source>
        <dbReference type="EMBL" id="OLA38616.1"/>
    </source>
</evidence>
<organism evidence="2 3">
    <name type="scientific">Phascolarctobacterium succinatutens</name>
    <dbReference type="NCBI Taxonomy" id="626940"/>
    <lineage>
        <taxon>Bacteria</taxon>
        <taxon>Bacillati</taxon>
        <taxon>Bacillota</taxon>
        <taxon>Negativicutes</taxon>
        <taxon>Acidaminococcales</taxon>
        <taxon>Acidaminococcaceae</taxon>
        <taxon>Phascolarctobacterium</taxon>
    </lineage>
</organism>
<dbReference type="AlphaFoldDB" id="A0A1Q6R8F1"/>